<proteinExistence type="predicted"/>
<reference evidence="1" key="1">
    <citation type="submission" date="2023-07" db="EMBL/GenBank/DDBJ databases">
        <title>Black Yeasts Isolated from many extreme environments.</title>
        <authorList>
            <person name="Coleine C."/>
            <person name="Stajich J.E."/>
            <person name="Selbmann L."/>
        </authorList>
    </citation>
    <scope>NUCLEOTIDE SEQUENCE</scope>
    <source>
        <strain evidence="1">CCFEE 5714</strain>
    </source>
</reference>
<dbReference type="Proteomes" id="UP001281147">
    <property type="component" value="Unassembled WGS sequence"/>
</dbReference>
<name>A0ACC3MTH8_9PEZI</name>
<evidence type="ECO:0000313" key="1">
    <source>
        <dbReference type="EMBL" id="KAK3703331.1"/>
    </source>
</evidence>
<dbReference type="EMBL" id="JAUTXU010000153">
    <property type="protein sequence ID" value="KAK3703331.1"/>
    <property type="molecule type" value="Genomic_DNA"/>
</dbReference>
<keyword evidence="2" id="KW-1185">Reference proteome</keyword>
<protein>
    <submittedName>
        <fullName evidence="1">Uncharacterized protein</fullName>
    </submittedName>
</protein>
<sequence>MTKDWESIASRKQEERASRIPKEWTLPSSIDQNRHDVLGVPRESDILTEDELRLTENYDATALLSGLSTGLLKSVDVVTAFCKRAAIAQQVTNCLTEIFFDNAIARAKQLDEQLARTGKPMGPLHGLPISVKDTFMVKGYDASLGVAAFCFQPAAANSVLVDLLLSLGAVLYCKTNVPQTMAALDSHNNVFGRTMNPINRKLTPGGSSGGEGALVAMRGSPLGIGTDIGGSIRVPALCNGLYGFKPSHGRVPYAGQQAAGLPGSSKVGIEATAGPIAVSMRDCELLMRVICDATPSNLDPEVISQTWKQQASLRLQSSRPKKLRVGVMRTDGTVTPLPPILRLLDSVSQTLSSSPSPNIEVIDIDISPLGPQCLKCFNGFMSIDGGNFWFDTLEKHGESLSPWLQSRLKRRSQKSLDEVRDLQAARIDLQTKALEIWRESGGYWSTEDSRAKKGDRTLDAIVCPGAPHPVAPIDRWNSAHYTGLFNLLDYPAGIIPIRTFGEGDMRGEVPSSPPMNGWDKINRELWTKVDKTVYLGSSLTVQVVAPKLLERMLVDSMKVLDEALQPLRNGRGDKRMSKI</sequence>
<organism evidence="1 2">
    <name type="scientific">Vermiconidia calcicola</name>
    <dbReference type="NCBI Taxonomy" id="1690605"/>
    <lineage>
        <taxon>Eukaryota</taxon>
        <taxon>Fungi</taxon>
        <taxon>Dikarya</taxon>
        <taxon>Ascomycota</taxon>
        <taxon>Pezizomycotina</taxon>
        <taxon>Dothideomycetes</taxon>
        <taxon>Dothideomycetidae</taxon>
        <taxon>Mycosphaerellales</taxon>
        <taxon>Extremaceae</taxon>
        <taxon>Vermiconidia</taxon>
    </lineage>
</organism>
<evidence type="ECO:0000313" key="2">
    <source>
        <dbReference type="Proteomes" id="UP001281147"/>
    </source>
</evidence>
<accession>A0ACC3MTH8</accession>
<comment type="caution">
    <text evidence="1">The sequence shown here is derived from an EMBL/GenBank/DDBJ whole genome shotgun (WGS) entry which is preliminary data.</text>
</comment>
<gene>
    <name evidence="1" type="ORF">LTR37_014543</name>
</gene>